<reference evidence="3 4" key="1">
    <citation type="submission" date="2018-10" db="EMBL/GenBank/DDBJ databases">
        <title>Phylogenomics of Brevibacillus.</title>
        <authorList>
            <person name="Dunlap C."/>
        </authorList>
    </citation>
    <scope>NUCLEOTIDE SEQUENCE [LARGE SCALE GENOMIC DNA]</scope>
    <source>
        <strain evidence="3 4">JCM 15774</strain>
    </source>
</reference>
<dbReference type="Proteomes" id="UP000269573">
    <property type="component" value="Unassembled WGS sequence"/>
</dbReference>
<proteinExistence type="predicted"/>
<evidence type="ECO:0000256" key="1">
    <source>
        <dbReference type="SAM" id="SignalP"/>
    </source>
</evidence>
<dbReference type="InterPro" id="IPR025711">
    <property type="entry name" value="PepSY"/>
</dbReference>
<evidence type="ECO:0000313" key="4">
    <source>
        <dbReference type="Proteomes" id="UP000269573"/>
    </source>
</evidence>
<sequence length="111" mass="12420">MKKARKKQILIPLLCGLAWAFAGNLVTHAYTSPAPYAHAIDQPVQQPAITVEQAKTIALQQVKGRVIHVDLDRDNGVWKYEVIVLTDQNEVYEVEINANTGQVIQVEKEND</sequence>
<name>A0A3M8DJ17_9BACL</name>
<organism evidence="3 4">
    <name type="scientific">Brevibacillus nitrificans</name>
    <dbReference type="NCBI Taxonomy" id="651560"/>
    <lineage>
        <taxon>Bacteria</taxon>
        <taxon>Bacillati</taxon>
        <taxon>Bacillota</taxon>
        <taxon>Bacilli</taxon>
        <taxon>Bacillales</taxon>
        <taxon>Paenibacillaceae</taxon>
        <taxon>Brevibacillus</taxon>
    </lineage>
</organism>
<dbReference type="Pfam" id="PF03413">
    <property type="entry name" value="PepSY"/>
    <property type="match status" value="1"/>
</dbReference>
<keyword evidence="4" id="KW-1185">Reference proteome</keyword>
<feature type="chain" id="PRO_5039561828" evidence="1">
    <location>
        <begin position="23"/>
        <end position="111"/>
    </location>
</feature>
<accession>A0A3M8DJ17</accession>
<dbReference type="EMBL" id="RHHU01000004">
    <property type="protein sequence ID" value="RNB87589.1"/>
    <property type="molecule type" value="Genomic_DNA"/>
</dbReference>
<dbReference type="Gene3D" id="3.10.450.40">
    <property type="match status" value="1"/>
</dbReference>
<keyword evidence="1" id="KW-0732">Signal</keyword>
<feature type="signal peptide" evidence="1">
    <location>
        <begin position="1"/>
        <end position="22"/>
    </location>
</feature>
<feature type="domain" description="PepSY" evidence="2">
    <location>
        <begin position="48"/>
        <end position="106"/>
    </location>
</feature>
<dbReference type="RefSeq" id="WP_122923468.1">
    <property type="nucleotide sequence ID" value="NZ_RHHU01000004.1"/>
</dbReference>
<protein>
    <submittedName>
        <fullName evidence="3">Peptidase M4</fullName>
    </submittedName>
</protein>
<dbReference type="AlphaFoldDB" id="A0A3M8DJ17"/>
<comment type="caution">
    <text evidence="3">The sequence shown here is derived from an EMBL/GenBank/DDBJ whole genome shotgun (WGS) entry which is preliminary data.</text>
</comment>
<gene>
    <name evidence="3" type="ORF">EDM59_09835</name>
</gene>
<evidence type="ECO:0000313" key="3">
    <source>
        <dbReference type="EMBL" id="RNB87589.1"/>
    </source>
</evidence>
<evidence type="ECO:0000259" key="2">
    <source>
        <dbReference type="Pfam" id="PF03413"/>
    </source>
</evidence>